<dbReference type="Pfam" id="PF03078">
    <property type="entry name" value="ATHILA"/>
    <property type="match status" value="1"/>
</dbReference>
<keyword evidence="6" id="KW-1185">Reference proteome</keyword>
<proteinExistence type="predicted"/>
<organism evidence="5 6">
    <name type="scientific">Arabidopsis suecica</name>
    <name type="common">Swedish thale-cress</name>
    <name type="synonym">Cardaminopsis suecica</name>
    <dbReference type="NCBI Taxonomy" id="45249"/>
    <lineage>
        <taxon>Eukaryota</taxon>
        <taxon>Viridiplantae</taxon>
        <taxon>Streptophyta</taxon>
        <taxon>Embryophyta</taxon>
        <taxon>Tracheophyta</taxon>
        <taxon>Spermatophyta</taxon>
        <taxon>Magnoliopsida</taxon>
        <taxon>eudicotyledons</taxon>
        <taxon>Gunneridae</taxon>
        <taxon>Pentapetalae</taxon>
        <taxon>rosids</taxon>
        <taxon>malvids</taxon>
        <taxon>Brassicales</taxon>
        <taxon>Brassicaceae</taxon>
        <taxon>Camelineae</taxon>
        <taxon>Arabidopsis</taxon>
    </lineage>
</organism>
<dbReference type="OrthoDB" id="1106951at2759"/>
<dbReference type="EMBL" id="JAEFBJ010000111">
    <property type="protein sequence ID" value="KAG7529998.1"/>
    <property type="molecule type" value="Genomic_DNA"/>
</dbReference>
<evidence type="ECO:0000313" key="6">
    <source>
        <dbReference type="Proteomes" id="UP000694251"/>
    </source>
</evidence>
<evidence type="ECO:0000256" key="1">
    <source>
        <dbReference type="SAM" id="Coils"/>
    </source>
</evidence>
<evidence type="ECO:0000259" key="3">
    <source>
        <dbReference type="Pfam" id="PF03078"/>
    </source>
</evidence>
<reference evidence="5 6" key="1">
    <citation type="submission" date="2020-12" db="EMBL/GenBank/DDBJ databases">
        <title>Concerted genomic and epigenomic changes stabilize Arabidopsis allopolyploids.</title>
        <authorList>
            <person name="Chen Z."/>
        </authorList>
    </citation>
    <scope>NUCLEOTIDE SEQUENCE [LARGE SCALE GENOMIC DNA]</scope>
    <source>
        <strain evidence="5">As9502</strain>
        <tissue evidence="5">Leaf</tissue>
    </source>
</reference>
<name>A0A8T1XC52_ARASU</name>
<feature type="domain" description="Arabidopsis retrotransposon Orf1 C-terminal" evidence="3">
    <location>
        <begin position="1056"/>
        <end position="1100"/>
    </location>
</feature>
<feature type="domain" description="Retrotransposon gag" evidence="4">
    <location>
        <begin position="54"/>
        <end position="145"/>
    </location>
</feature>
<evidence type="ECO:0000259" key="4">
    <source>
        <dbReference type="Pfam" id="PF03732"/>
    </source>
</evidence>
<dbReference type="InterPro" id="IPR004312">
    <property type="entry name" value="ATHILA_Orf1_C"/>
</dbReference>
<comment type="caution">
    <text evidence="5">The sequence shown here is derived from an EMBL/GenBank/DDBJ whole genome shotgun (WGS) entry which is preliminary data.</text>
</comment>
<dbReference type="CDD" id="cd00303">
    <property type="entry name" value="retropepsin_like"/>
    <property type="match status" value="1"/>
</dbReference>
<dbReference type="Proteomes" id="UP000694251">
    <property type="component" value="Unassembled WGS sequence"/>
</dbReference>
<feature type="coiled-coil region" evidence="1">
    <location>
        <begin position="686"/>
        <end position="720"/>
    </location>
</feature>
<sequence length="1234" mass="140294">MALPTLVPEMHHMITGNKFHGLPMEDPLDHLDEVDRLCNLTKINGVSEDGFKLRFFPFSLGDKAHIWEKNLPHDSITTWDDCKKAFLSKFFSNARTARLRNEILGFLQKAGESFYEAWEHFKGYTNQCPHHGFTKASLLSNLYRGDLPRIRMLLDTASNGNFQDKDVEEGWELVENLAQSDGNYNEDCYRTVKSTTDFDDKHKKEIKALNDKLDRILLSQEKHVHFLVDDEQYQVQDGEGNQLEEVSYITNNQGGYKGYNNFKTNNTNLSYRITTFANPQDQVYHPHQQQGQNKPFVPYNQGFVPMQQFQGNYQQQPPPGFAPQQNQGLADPDAEMKQMVQQLLQGQASSSMEIAKKLSELHHKLDCSYNDLNAKVEALNTKVSYLEGQSASTFAPKVTRVPGKSKQNPKEYATAHAITICHDRELPTRPVPALITRDNDVQEGEASTQIEVLLKAWMERYKCVAAKQLDEIEAMMLLMEGLNLILDPHKDVRNLILERIKMYHDSDDECDASPSRAADKKIVQEKLEDPGSFTLPCSIGELAFSDCLCDLGASVSLMRLSMARRLEFIQYKPCDLTLILADRFSRNPFGMLKDLPVMINGVEVPTNFVVLDMEVEHKDPLILGRPFLASVGAVIDVREGKISLNLGKHIKLQFDINKIPQESTEDEKTSEDYRVIPGEGYETEKVKELKKRSNKQEETIERLAHSVEELRSKLNQMQKEAQPKGGINTIPRKKFTSRWSEVIDYPREEKEAYFEERGIEYSAVETKRQMRDSLLRPCLPRSLQGDNKIHPLLLSITRLQRHHHPTTTTRPHHLLSLHILDLLFSFLQPKNTTIRHLSSSQLSLDHNSVLEAYTTACSLTYSASSLSSPSLHILDHARSLDLAASHRLSIFTSCSLSTRKQTRARHFFHSTSITKLPSPLLALNHSTIFTINQSNPPHLSIVSNAAALIPTKARHHFSLITVSLDSATKLDLASLASHNHLISHHHLHHLLYSTTVSLAPPSSFSSSLDCRIKEKESEALPPPLDRLSPGPLDQREEHVYESFSNEFERSTARRKQRRAEIARGKRAMSSIYELIDEDIETEYEPESWRKETKLLNKFDEEETIEFLSTLQVEMYQRLTDFELDTMGLGFLTFSVDEHQPLTTNFVHSSTKVGRECRSGCAWGVRVLVGDWPIGLDCSLTPDSHVKGSEDGDDEEEDSNPWKRVKNEPDVDVKNEASTSNPEPAMKEPVPEPLT</sequence>
<dbReference type="PANTHER" id="PTHR33067">
    <property type="entry name" value="RNA-DIRECTED DNA POLYMERASE-RELATED"/>
    <property type="match status" value="1"/>
</dbReference>
<dbReference type="PANTHER" id="PTHR33067:SF31">
    <property type="entry name" value="RNA-DIRECTED DNA POLYMERASE"/>
    <property type="match status" value="1"/>
</dbReference>
<dbReference type="InterPro" id="IPR005162">
    <property type="entry name" value="Retrotrans_gag_dom"/>
</dbReference>
<dbReference type="Pfam" id="PF03732">
    <property type="entry name" value="Retrotrans_gag"/>
    <property type="match status" value="1"/>
</dbReference>
<evidence type="ECO:0000256" key="2">
    <source>
        <dbReference type="SAM" id="MobiDB-lite"/>
    </source>
</evidence>
<feature type="region of interest" description="Disordered" evidence="2">
    <location>
        <begin position="1183"/>
        <end position="1234"/>
    </location>
</feature>
<feature type="compositionally biased region" description="Basic and acidic residues" evidence="2">
    <location>
        <begin position="1204"/>
        <end position="1214"/>
    </location>
</feature>
<gene>
    <name evidence="5" type="ORF">ISN44_Un111g000040</name>
</gene>
<protein>
    <submittedName>
        <fullName evidence="5">Retrotransposon gag domain</fullName>
    </submittedName>
</protein>
<feature type="compositionally biased region" description="Basic and acidic residues" evidence="2">
    <location>
        <begin position="1224"/>
        <end position="1234"/>
    </location>
</feature>
<keyword evidence="1" id="KW-0175">Coiled coil</keyword>
<dbReference type="AlphaFoldDB" id="A0A8T1XC52"/>
<accession>A0A8T1XC52</accession>
<evidence type="ECO:0000313" key="5">
    <source>
        <dbReference type="EMBL" id="KAG7529998.1"/>
    </source>
</evidence>